<accession>A0ACC0U4Y9</accession>
<organism evidence="1 2">
    <name type="scientific">Russula earlei</name>
    <dbReference type="NCBI Taxonomy" id="71964"/>
    <lineage>
        <taxon>Eukaryota</taxon>
        <taxon>Fungi</taxon>
        <taxon>Dikarya</taxon>
        <taxon>Basidiomycota</taxon>
        <taxon>Agaricomycotina</taxon>
        <taxon>Agaricomycetes</taxon>
        <taxon>Russulales</taxon>
        <taxon>Russulaceae</taxon>
        <taxon>Russula</taxon>
    </lineage>
</organism>
<reference evidence="1" key="1">
    <citation type="submission" date="2021-03" db="EMBL/GenBank/DDBJ databases">
        <title>Evolutionary priming and transition to the ectomycorrhizal habit in an iconic lineage of mushroom-forming fungi: is preadaptation a requirement?</title>
        <authorList>
            <consortium name="DOE Joint Genome Institute"/>
            <person name="Looney B.P."/>
            <person name="Miyauchi S."/>
            <person name="Morin E."/>
            <person name="Drula E."/>
            <person name="Courty P.E."/>
            <person name="Chicoki N."/>
            <person name="Fauchery L."/>
            <person name="Kohler A."/>
            <person name="Kuo A."/>
            <person name="LaButti K."/>
            <person name="Pangilinan J."/>
            <person name="Lipzen A."/>
            <person name="Riley R."/>
            <person name="Andreopoulos W."/>
            <person name="He G."/>
            <person name="Johnson J."/>
            <person name="Barry K.W."/>
            <person name="Grigoriev I.V."/>
            <person name="Nagy L."/>
            <person name="Hibbett D."/>
            <person name="Henrissat B."/>
            <person name="Matheny P.B."/>
            <person name="Labbe J."/>
            <person name="Martin A.F."/>
        </authorList>
    </citation>
    <scope>NUCLEOTIDE SEQUENCE</scope>
    <source>
        <strain evidence="1">BPL698</strain>
    </source>
</reference>
<gene>
    <name evidence="1" type="ORF">F5148DRAFT_1150592</name>
</gene>
<comment type="caution">
    <text evidence="1">The sequence shown here is derived from an EMBL/GenBank/DDBJ whole genome shotgun (WGS) entry which is preliminary data.</text>
</comment>
<sequence length="544" mass="60652">MGNSEMLKLFGMLQMAAPGIIPSRKVIGGWLLDEASGIVDSTLGRILTRKNLGLFADFGSVGLMDGNLSMKDVVNGICTNVDFKIEKKYGCTVIYFTTDADGGSHKGQKLLIKSQLYLIGPSCWAHQICIYAAEIGASATALIGWLNNHGKVQADISKDRNNGHPIILTYLMANLTQWTTHYIAFVCLYTVKEPLQLAIMLHREAIIAAQVGAAKSMEKEQLTKDAVQFCDLINSHVFWTGLETVIGDIEPICYGTNINQSDSTRADQVLLTLVGMFLHFKGHPEPNIATAMCNNLLILMYCCMKAWPSNSDMPQERATKEHALTRSFMQYLARTGQFGDWRDQRIRLEDIMGKDPLAVWRAFESSNDTQELASFAIILLTIIVNQAGCEHLFSDLKVKQTQRWNHLGLKKLEKMTNVKLLLHLSYNPHHYQVGADIAADHRWLGLIEKQGKHIDDEDKTEHGQALVTSEAGGEQRWQTIPAAHARKWSPCKLSVLFGGEVVHPDRHALMEFDEEAALMEALADQEEDEYPDDGAMEGSGDDFE</sequence>
<proteinExistence type="predicted"/>
<evidence type="ECO:0000313" key="1">
    <source>
        <dbReference type="EMBL" id="KAI9461504.1"/>
    </source>
</evidence>
<keyword evidence="2" id="KW-1185">Reference proteome</keyword>
<protein>
    <submittedName>
        <fullName evidence="1">Uncharacterized protein</fullName>
    </submittedName>
</protein>
<evidence type="ECO:0000313" key="2">
    <source>
        <dbReference type="Proteomes" id="UP001207468"/>
    </source>
</evidence>
<dbReference type="Proteomes" id="UP001207468">
    <property type="component" value="Unassembled WGS sequence"/>
</dbReference>
<name>A0ACC0U4Y9_9AGAM</name>
<dbReference type="EMBL" id="JAGFNK010000177">
    <property type="protein sequence ID" value="KAI9461504.1"/>
    <property type="molecule type" value="Genomic_DNA"/>
</dbReference>